<evidence type="ECO:0000313" key="7">
    <source>
        <dbReference type="EMBL" id="ROT65806.1"/>
    </source>
</evidence>
<feature type="compositionally biased region" description="Low complexity" evidence="6">
    <location>
        <begin position="101"/>
        <end position="110"/>
    </location>
</feature>
<keyword evidence="8" id="KW-1185">Reference proteome</keyword>
<dbReference type="GO" id="GO:0030515">
    <property type="term" value="F:snoRNA binding"/>
    <property type="evidence" value="ECO:0007669"/>
    <property type="project" value="InterPro"/>
</dbReference>
<evidence type="ECO:0000256" key="4">
    <source>
        <dbReference type="ARBA" id="ARBA00023274"/>
    </source>
</evidence>
<dbReference type="Gene3D" id="2.20.28.40">
    <property type="entry name" value="H/ACA ribonucleoprotein complex, subunit Nop10"/>
    <property type="match status" value="1"/>
</dbReference>
<evidence type="ECO:0000313" key="8">
    <source>
        <dbReference type="Proteomes" id="UP000283509"/>
    </source>
</evidence>
<dbReference type="Pfam" id="PF04135">
    <property type="entry name" value="Nop10p"/>
    <property type="match status" value="1"/>
</dbReference>
<name>A0A423SNL1_PENVA</name>
<dbReference type="PANTHER" id="PTHR13305:SF0">
    <property type="entry name" value="H_ACA RIBONUCLEOPROTEIN COMPLEX SUBUNIT 3"/>
    <property type="match status" value="1"/>
</dbReference>
<protein>
    <recommendedName>
        <fullName evidence="5">Nucleolar protein 10</fullName>
    </recommendedName>
</protein>
<dbReference type="InterPro" id="IPR036756">
    <property type="entry name" value="H/ACA_rnp_Nop10_sf"/>
</dbReference>
<dbReference type="GO" id="GO:0031118">
    <property type="term" value="P:rRNA pseudouridine synthesis"/>
    <property type="evidence" value="ECO:0007669"/>
    <property type="project" value="TreeGrafter"/>
</dbReference>
<proteinExistence type="inferred from homology"/>
<keyword evidence="4" id="KW-0687">Ribonucleoprotein</keyword>
<dbReference type="InterPro" id="IPR007264">
    <property type="entry name" value="H/ACA_rnp_Nop10"/>
</dbReference>
<comment type="similarity">
    <text evidence="1">Belongs to the NOP10 family.</text>
</comment>
<evidence type="ECO:0000256" key="1">
    <source>
        <dbReference type="ARBA" id="ARBA00009462"/>
    </source>
</evidence>
<dbReference type="GO" id="GO:0070034">
    <property type="term" value="F:telomerase RNA binding"/>
    <property type="evidence" value="ECO:0007669"/>
    <property type="project" value="TreeGrafter"/>
</dbReference>
<evidence type="ECO:0000256" key="6">
    <source>
        <dbReference type="SAM" id="MobiDB-lite"/>
    </source>
</evidence>
<dbReference type="EMBL" id="QCYY01003035">
    <property type="protein sequence ID" value="ROT65806.1"/>
    <property type="molecule type" value="Genomic_DNA"/>
</dbReference>
<organism evidence="7 8">
    <name type="scientific">Penaeus vannamei</name>
    <name type="common">Whiteleg shrimp</name>
    <name type="synonym">Litopenaeus vannamei</name>
    <dbReference type="NCBI Taxonomy" id="6689"/>
    <lineage>
        <taxon>Eukaryota</taxon>
        <taxon>Metazoa</taxon>
        <taxon>Ecdysozoa</taxon>
        <taxon>Arthropoda</taxon>
        <taxon>Crustacea</taxon>
        <taxon>Multicrustacea</taxon>
        <taxon>Malacostraca</taxon>
        <taxon>Eumalacostraca</taxon>
        <taxon>Eucarida</taxon>
        <taxon>Decapoda</taxon>
        <taxon>Dendrobranchiata</taxon>
        <taxon>Penaeoidea</taxon>
        <taxon>Penaeidae</taxon>
        <taxon>Penaeus</taxon>
    </lineage>
</organism>
<dbReference type="GO" id="GO:0031429">
    <property type="term" value="C:box H/ACA snoRNP complex"/>
    <property type="evidence" value="ECO:0007669"/>
    <property type="project" value="TreeGrafter"/>
</dbReference>
<dbReference type="SUPFAM" id="SSF144210">
    <property type="entry name" value="Nop10-like SnoRNP"/>
    <property type="match status" value="1"/>
</dbReference>
<dbReference type="OrthoDB" id="13807at2759"/>
<dbReference type="PANTHER" id="PTHR13305">
    <property type="entry name" value="RIBOSOME BIOGENESIS PROTEIN NOP10"/>
    <property type="match status" value="1"/>
</dbReference>
<evidence type="ECO:0000256" key="5">
    <source>
        <dbReference type="ARBA" id="ARBA00030185"/>
    </source>
</evidence>
<evidence type="ECO:0000256" key="2">
    <source>
        <dbReference type="ARBA" id="ARBA00022517"/>
    </source>
</evidence>
<sequence>MDSHSQSVFRNLPATNALSDFALFVPFFPSLIRSQFPPPGATASASAFRRVKFLQAGRQTHGEVSGLGGVWGAAAAPSAPPLPLSPGPQQKARNQGKSRSQKGGSSPGQRAVPKSGLHKSRTRSSCKNPEGNGRRAREATLFLGVFPLDPLPWGYFAVHTAREPPSLGVFPYWGQAPRPPSLGVFSYWGQAPGSPFLRKVDPEGRPTASAHPARFSPEDKYSRQRIVIKRRFGLLLTQQPAVRY</sequence>
<comment type="caution">
    <text evidence="7">The sequence shown here is derived from an EMBL/GenBank/DDBJ whole genome shotgun (WGS) entry which is preliminary data.</text>
</comment>
<feature type="region of interest" description="Disordered" evidence="6">
    <location>
        <begin position="77"/>
        <end position="134"/>
    </location>
</feature>
<dbReference type="Proteomes" id="UP000283509">
    <property type="component" value="Unassembled WGS sequence"/>
</dbReference>
<accession>A0A423SNL1</accession>
<keyword evidence="2" id="KW-0690">Ribosome biogenesis</keyword>
<dbReference type="AlphaFoldDB" id="A0A423SNL1"/>
<dbReference type="GO" id="GO:1904874">
    <property type="term" value="P:positive regulation of telomerase RNA localization to Cajal body"/>
    <property type="evidence" value="ECO:0007669"/>
    <property type="project" value="TreeGrafter"/>
</dbReference>
<gene>
    <name evidence="7" type="ORF">C7M84_016214</name>
</gene>
<evidence type="ECO:0000256" key="3">
    <source>
        <dbReference type="ARBA" id="ARBA00022552"/>
    </source>
</evidence>
<dbReference type="STRING" id="6689.A0A423SNL1"/>
<keyword evidence="3" id="KW-0698">rRNA processing</keyword>
<reference evidence="7 8" key="1">
    <citation type="submission" date="2018-04" db="EMBL/GenBank/DDBJ databases">
        <authorList>
            <person name="Zhang X."/>
            <person name="Yuan J."/>
            <person name="Li F."/>
            <person name="Xiang J."/>
        </authorList>
    </citation>
    <scope>NUCLEOTIDE SEQUENCE [LARGE SCALE GENOMIC DNA]</scope>
    <source>
        <tissue evidence="7">Muscle</tissue>
    </source>
</reference>
<reference evidence="7 8" key="2">
    <citation type="submission" date="2019-01" db="EMBL/GenBank/DDBJ databases">
        <title>The decoding of complex shrimp genome reveals the adaptation for benthos swimmer, frequently molting mechanism and breeding impact on genome.</title>
        <authorList>
            <person name="Sun Y."/>
            <person name="Gao Y."/>
            <person name="Yu Y."/>
        </authorList>
    </citation>
    <scope>NUCLEOTIDE SEQUENCE [LARGE SCALE GENOMIC DNA]</scope>
    <source>
        <tissue evidence="7">Muscle</tissue>
    </source>
</reference>
<dbReference type="GO" id="GO:0031120">
    <property type="term" value="P:snRNA pseudouridine synthesis"/>
    <property type="evidence" value="ECO:0007669"/>
    <property type="project" value="TreeGrafter"/>
</dbReference>